<feature type="compositionally biased region" description="Basic and acidic residues" evidence="8">
    <location>
        <begin position="13"/>
        <end position="23"/>
    </location>
</feature>
<dbReference type="InterPro" id="IPR047089">
    <property type="entry name" value="Asp-tRNA-ligase_1_N"/>
</dbReference>
<feature type="domain" description="Aminoacyl-transfer RNA synthetases class-II family profile" evidence="9">
    <location>
        <begin position="175"/>
        <end position="598"/>
    </location>
</feature>
<dbReference type="GO" id="GO:0004815">
    <property type="term" value="F:aspartate-tRNA ligase activity"/>
    <property type="evidence" value="ECO:0007669"/>
    <property type="project" value="UniProtKB-UniRule"/>
</dbReference>
<dbReference type="Pfam" id="PF01336">
    <property type="entry name" value="tRNA_anti-codon"/>
    <property type="match status" value="1"/>
</dbReference>
<dbReference type="InterPro" id="IPR045864">
    <property type="entry name" value="aa-tRNA-synth_II/BPL/LPL"/>
</dbReference>
<evidence type="ECO:0000256" key="6">
    <source>
        <dbReference type="ARBA" id="ARBA00023146"/>
    </source>
</evidence>
<comment type="function">
    <text evidence="7">Aspartyl-tRNA synthetase with relaxed tRNA specificity since it is able to aspartylate not only its cognate tRNA(Asp) but also tRNA(Asn). Reaction proceeds in two steps: L-aspartate is first activated by ATP to form Asp-AMP and then transferred to the acceptor end of tRNA(Asp/Asn).</text>
</comment>
<dbReference type="InterPro" id="IPR002312">
    <property type="entry name" value="Asp/Asn-tRNA-synth_IIb"/>
</dbReference>
<evidence type="ECO:0000259" key="9">
    <source>
        <dbReference type="PROSITE" id="PS50862"/>
    </source>
</evidence>
<evidence type="ECO:0000256" key="3">
    <source>
        <dbReference type="ARBA" id="ARBA00022741"/>
    </source>
</evidence>
<dbReference type="SUPFAM" id="SSF50249">
    <property type="entry name" value="Nucleic acid-binding proteins"/>
    <property type="match status" value="1"/>
</dbReference>
<feature type="site" description="Important for tRNA non-discrimination" evidence="7">
    <location>
        <position position="62"/>
    </location>
</feature>
<comment type="subcellular location">
    <subcellularLocation>
        <location evidence="7">Cytoplasm</location>
    </subcellularLocation>
</comment>
<dbReference type="Pfam" id="PF02938">
    <property type="entry name" value="GAD"/>
    <property type="match status" value="1"/>
</dbReference>
<evidence type="ECO:0000256" key="4">
    <source>
        <dbReference type="ARBA" id="ARBA00022840"/>
    </source>
</evidence>
<dbReference type="Gene3D" id="3.30.930.10">
    <property type="entry name" value="Bira Bifunctional Protein, Domain 2"/>
    <property type="match status" value="1"/>
</dbReference>
<keyword evidence="2 7" id="KW-0436">Ligase</keyword>
<feature type="binding site" evidence="7">
    <location>
        <position position="519"/>
    </location>
    <ligand>
        <name>L-aspartate</name>
        <dbReference type="ChEBI" id="CHEBI:29991"/>
    </ligand>
</feature>
<dbReference type="InterPro" id="IPR004524">
    <property type="entry name" value="Asp-tRNA-ligase_1"/>
</dbReference>
<feature type="binding site" evidence="7">
    <location>
        <begin position="564"/>
        <end position="567"/>
    </location>
    <ligand>
        <name>ATP</name>
        <dbReference type="ChEBI" id="CHEBI:30616"/>
    </ligand>
</feature>
<organism evidence="10 11">
    <name type="scientific">Iamia majanohamensis</name>
    <dbReference type="NCBI Taxonomy" id="467976"/>
    <lineage>
        <taxon>Bacteria</taxon>
        <taxon>Bacillati</taxon>
        <taxon>Actinomycetota</taxon>
        <taxon>Acidimicrobiia</taxon>
        <taxon>Acidimicrobiales</taxon>
        <taxon>Iamiaceae</taxon>
        <taxon>Iamia</taxon>
    </lineage>
</organism>
<gene>
    <name evidence="7 10" type="primary">aspS</name>
    <name evidence="10" type="ORF">PO878_02050</name>
</gene>
<feature type="site" description="Important for tRNA non-discrimination" evidence="7">
    <location>
        <position position="113"/>
    </location>
</feature>
<dbReference type="KEGG" id="ima:PO878_02050"/>
<feature type="binding site" evidence="7">
    <location>
        <position position="206"/>
    </location>
    <ligand>
        <name>L-aspartate</name>
        <dbReference type="ChEBI" id="CHEBI:29991"/>
    </ligand>
</feature>
<dbReference type="Gene3D" id="2.40.50.140">
    <property type="entry name" value="Nucleic acid-binding proteins"/>
    <property type="match status" value="1"/>
</dbReference>
<dbReference type="PROSITE" id="PS50862">
    <property type="entry name" value="AA_TRNA_LIGASE_II"/>
    <property type="match status" value="1"/>
</dbReference>
<name>A0AAE9Y869_9ACTN</name>
<feature type="binding site" evidence="7">
    <location>
        <position position="478"/>
    </location>
    <ligand>
        <name>L-aspartate</name>
        <dbReference type="ChEBI" id="CHEBI:29991"/>
    </ligand>
</feature>
<evidence type="ECO:0000256" key="5">
    <source>
        <dbReference type="ARBA" id="ARBA00022917"/>
    </source>
</evidence>
<keyword evidence="11" id="KW-1185">Reference proteome</keyword>
<dbReference type="GO" id="GO:0006422">
    <property type="term" value="P:aspartyl-tRNA aminoacylation"/>
    <property type="evidence" value="ECO:0007669"/>
    <property type="project" value="UniProtKB-UniRule"/>
</dbReference>
<accession>A0AAE9Y869</accession>
<dbReference type="Gene3D" id="3.30.1360.30">
    <property type="entry name" value="GAD-like domain"/>
    <property type="match status" value="1"/>
</dbReference>
<dbReference type="InterPro" id="IPR004364">
    <property type="entry name" value="Aa-tRNA-synt_II"/>
</dbReference>
<comment type="subunit">
    <text evidence="7">Homodimer.</text>
</comment>
<feature type="region of interest" description="Aspartate" evidence="7">
    <location>
        <begin position="230"/>
        <end position="233"/>
    </location>
</feature>
<evidence type="ECO:0000256" key="8">
    <source>
        <dbReference type="SAM" id="MobiDB-lite"/>
    </source>
</evidence>
<dbReference type="GO" id="GO:0005737">
    <property type="term" value="C:cytoplasm"/>
    <property type="evidence" value="ECO:0007669"/>
    <property type="project" value="UniProtKB-SubCell"/>
</dbReference>
<dbReference type="CDD" id="cd00777">
    <property type="entry name" value="AspRS_core"/>
    <property type="match status" value="1"/>
</dbReference>
<evidence type="ECO:0000256" key="1">
    <source>
        <dbReference type="ARBA" id="ARBA00006303"/>
    </source>
</evidence>
<dbReference type="GO" id="GO:0005524">
    <property type="term" value="F:ATP binding"/>
    <property type="evidence" value="ECO:0007669"/>
    <property type="project" value="UniProtKB-UniRule"/>
</dbReference>
<dbReference type="InterPro" id="IPR004115">
    <property type="entry name" value="GAD-like_sf"/>
</dbReference>
<keyword evidence="7" id="KW-0963">Cytoplasm</keyword>
<sequence>MAPWWAARGAPDLGRRSRPDPPDPRTSPAMHEYRTHRCADLRADDVDSTVRVAGWMGVVRDHGGLVFVDLRDQSGVVQVVLPEHDDAIHALVRGLGRESVVSVTGTVVARPEGTRNDNLATGDVEVAATSIDVLGRATQVLPFELGTTANVREETRLRHRFLDLRTERLQRNLALRAAVIQRIRARMVANDFLEVQTPILTGSSPEGARDYLVPSRRYPGHFYALPQAPQQFKQLLMVGGVERYFQIAPCFRDEDGRADRSPGEFYQLDLEMAFATQEDVFAVVEDVMDDVFGAFSDRERTPTPYPRLTYAEAMLRYGTDKPDLRNPLVISDLTDVFAATDFRAFAGKVVRAIRIPGGAAQGRSWFDKMTDFATERGASGLAWLKVEDTSAPTGPIAKFLDEAAVAGMVEGAGLEAGDAIVFLADEAAHTAATLAGIVRAELGVRLELLEPDVYRFCWIVDFPMYEWDDERETWDFSHNPFSMPQGGAEALDGDDPGAVVAYQYDIVCNGYELTSGAVRNHDPELMLKAFAVAGYGPEVVEEKFPALYHAFQFGAPPHAGAAPGLDRILMLLADEVLIRDVIAFPMTNGGQDLLMGAPGEVAPQQLRDLHLALDLPKPTD</sequence>
<dbReference type="InterPro" id="IPR012340">
    <property type="entry name" value="NA-bd_OB-fold"/>
</dbReference>
<dbReference type="InterPro" id="IPR004365">
    <property type="entry name" value="NA-bd_OB_tRNA"/>
</dbReference>
<evidence type="ECO:0000256" key="2">
    <source>
        <dbReference type="ARBA" id="ARBA00022598"/>
    </source>
</evidence>
<keyword evidence="5 7" id="KW-0648">Protein biosynthesis</keyword>
<keyword evidence="4 7" id="KW-0067">ATP-binding</keyword>
<dbReference type="SUPFAM" id="SSF55681">
    <property type="entry name" value="Class II aaRS and biotin synthetases"/>
    <property type="match status" value="1"/>
</dbReference>
<feature type="binding site" evidence="7">
    <location>
        <position position="512"/>
    </location>
    <ligand>
        <name>ATP</name>
        <dbReference type="ChEBI" id="CHEBI:30616"/>
    </ligand>
</feature>
<dbReference type="SUPFAM" id="SSF55261">
    <property type="entry name" value="GAD domain-like"/>
    <property type="match status" value="1"/>
</dbReference>
<comment type="similarity">
    <text evidence="1 7">Belongs to the class-II aminoacyl-tRNA synthetase family. Type 1 subfamily.</text>
</comment>
<dbReference type="InterPro" id="IPR047090">
    <property type="entry name" value="AspRS_core"/>
</dbReference>
<keyword evidence="6 7" id="KW-0030">Aminoacyl-tRNA synthetase</keyword>
<dbReference type="GO" id="GO:0003676">
    <property type="term" value="F:nucleic acid binding"/>
    <property type="evidence" value="ECO:0007669"/>
    <property type="project" value="InterPro"/>
</dbReference>
<comment type="caution">
    <text evidence="7">Lacks conserved residue(s) required for the propagation of feature annotation.</text>
</comment>
<dbReference type="GO" id="GO:0050560">
    <property type="term" value="F:aspartate-tRNA(Asn) ligase activity"/>
    <property type="evidence" value="ECO:0007669"/>
    <property type="project" value="UniProtKB-EC"/>
</dbReference>
<dbReference type="PRINTS" id="PR01042">
    <property type="entry name" value="TRNASYNTHASP"/>
</dbReference>
<dbReference type="EC" id="6.1.1.23" evidence="7"/>
<comment type="catalytic activity">
    <reaction evidence="7">
        <text>tRNA(Asx) + L-aspartate + ATP = L-aspartyl-tRNA(Asx) + AMP + diphosphate</text>
        <dbReference type="Rhea" id="RHEA:18349"/>
        <dbReference type="Rhea" id="RHEA-COMP:9710"/>
        <dbReference type="Rhea" id="RHEA-COMP:9711"/>
        <dbReference type="ChEBI" id="CHEBI:29991"/>
        <dbReference type="ChEBI" id="CHEBI:30616"/>
        <dbReference type="ChEBI" id="CHEBI:33019"/>
        <dbReference type="ChEBI" id="CHEBI:78442"/>
        <dbReference type="ChEBI" id="CHEBI:78516"/>
        <dbReference type="ChEBI" id="CHEBI:456215"/>
        <dbReference type="EC" id="6.1.1.23"/>
    </reaction>
</comment>
<reference evidence="10" key="1">
    <citation type="submission" date="2023-01" db="EMBL/GenBank/DDBJ databases">
        <title>The diversity of Class Acidimicrobiia in South China Sea sediment environments and the proposal of Iamia marina sp. nov., a novel species of the genus Iamia.</title>
        <authorList>
            <person name="He Y."/>
            <person name="Tian X."/>
        </authorList>
    </citation>
    <scope>NUCLEOTIDE SEQUENCE</scope>
    <source>
        <strain evidence="10">DSM 19957</strain>
    </source>
</reference>
<feature type="region of interest" description="Disordered" evidence="8">
    <location>
        <begin position="1"/>
        <end position="31"/>
    </location>
</feature>
<protein>
    <recommendedName>
        <fullName evidence="7">Aspartate--tRNA(Asp/Asn) ligase</fullName>
        <ecNumber evidence="7">6.1.1.23</ecNumber>
    </recommendedName>
    <alternativeName>
        <fullName evidence="7">Aspartyl-tRNA synthetase</fullName>
        <shortName evidence="7">AspRS</shortName>
    </alternativeName>
    <alternativeName>
        <fullName evidence="7">Non-discriminating aspartyl-tRNA synthetase</fullName>
        <shortName evidence="7">ND-AspRS</shortName>
    </alternativeName>
</protein>
<dbReference type="Pfam" id="PF00152">
    <property type="entry name" value="tRNA-synt_2"/>
    <property type="match status" value="1"/>
</dbReference>
<dbReference type="PANTHER" id="PTHR22594">
    <property type="entry name" value="ASPARTYL/LYSYL-TRNA SYNTHETASE"/>
    <property type="match status" value="1"/>
</dbReference>
<dbReference type="NCBIfam" id="NF001750">
    <property type="entry name" value="PRK00476.1"/>
    <property type="match status" value="1"/>
</dbReference>
<dbReference type="CDD" id="cd04317">
    <property type="entry name" value="EcAspRS_like_N"/>
    <property type="match status" value="1"/>
</dbReference>
<keyword evidence="3 7" id="KW-0547">Nucleotide-binding</keyword>
<dbReference type="NCBIfam" id="TIGR00459">
    <property type="entry name" value="aspS_bact"/>
    <property type="match status" value="1"/>
</dbReference>
<dbReference type="InterPro" id="IPR029351">
    <property type="entry name" value="GAD_dom"/>
</dbReference>
<dbReference type="Proteomes" id="UP001216390">
    <property type="component" value="Chromosome"/>
</dbReference>
<evidence type="ECO:0000313" key="11">
    <source>
        <dbReference type="Proteomes" id="UP001216390"/>
    </source>
</evidence>
<proteinExistence type="inferred from homology"/>
<dbReference type="InterPro" id="IPR006195">
    <property type="entry name" value="aa-tRNA-synth_II"/>
</dbReference>
<dbReference type="EMBL" id="CP116942">
    <property type="protein sequence ID" value="WCO67501.1"/>
    <property type="molecule type" value="Genomic_DNA"/>
</dbReference>
<feature type="binding site" evidence="7">
    <location>
        <begin position="252"/>
        <end position="254"/>
    </location>
    <ligand>
        <name>ATP</name>
        <dbReference type="ChEBI" id="CHEBI:30616"/>
    </ligand>
</feature>
<dbReference type="PANTHER" id="PTHR22594:SF5">
    <property type="entry name" value="ASPARTATE--TRNA LIGASE, MITOCHONDRIAL"/>
    <property type="match status" value="1"/>
</dbReference>
<dbReference type="AlphaFoldDB" id="A0AAE9Y869"/>
<evidence type="ECO:0000256" key="7">
    <source>
        <dbReference type="HAMAP-Rule" id="MF_00044"/>
    </source>
</evidence>
<evidence type="ECO:0000313" key="10">
    <source>
        <dbReference type="EMBL" id="WCO67501.1"/>
    </source>
</evidence>
<dbReference type="HAMAP" id="MF_00044">
    <property type="entry name" value="Asp_tRNA_synth_type1"/>
    <property type="match status" value="1"/>
</dbReference>
<feature type="binding site" evidence="7">
    <location>
        <position position="252"/>
    </location>
    <ligand>
        <name>L-aspartate</name>
        <dbReference type="ChEBI" id="CHEBI:29991"/>
    </ligand>
</feature>